<dbReference type="EMBL" id="JANFXK010000003">
    <property type="protein sequence ID" value="MCQ4635859.1"/>
    <property type="molecule type" value="Genomic_DNA"/>
</dbReference>
<dbReference type="RefSeq" id="WP_256131048.1">
    <property type="nucleotide sequence ID" value="NZ_JANFXK010000003.1"/>
</dbReference>
<gene>
    <name evidence="1" type="ORF">NE619_03890</name>
</gene>
<accession>A0ABT1RKZ9</accession>
<dbReference type="Proteomes" id="UP001524502">
    <property type="component" value="Unassembled WGS sequence"/>
</dbReference>
<keyword evidence="2" id="KW-1185">Reference proteome</keyword>
<protein>
    <recommendedName>
        <fullName evidence="3">TRAM domain-containing protein</fullName>
    </recommendedName>
</protein>
<comment type="caution">
    <text evidence="1">The sequence shown here is derived from an EMBL/GenBank/DDBJ whole genome shotgun (WGS) entry which is preliminary data.</text>
</comment>
<reference evidence="1 2" key="1">
    <citation type="submission" date="2022-06" db="EMBL/GenBank/DDBJ databases">
        <title>Isolation of gut microbiota from human fecal samples.</title>
        <authorList>
            <person name="Pamer E.G."/>
            <person name="Barat B."/>
            <person name="Waligurski E."/>
            <person name="Medina S."/>
            <person name="Paddock L."/>
            <person name="Mostad J."/>
        </authorList>
    </citation>
    <scope>NUCLEOTIDE SEQUENCE [LARGE SCALE GENOMIC DNA]</scope>
    <source>
        <strain evidence="1 2">SL.3.17</strain>
    </source>
</reference>
<name>A0ABT1RKZ9_9FIRM</name>
<evidence type="ECO:0000313" key="2">
    <source>
        <dbReference type="Proteomes" id="UP001524502"/>
    </source>
</evidence>
<sequence>MKVKVISVQEQDFNGTKMNKVNVLCADGSVGHVYSKEDIKAGQEITLVIYARNDGKFGVRPARQ</sequence>
<evidence type="ECO:0000313" key="1">
    <source>
        <dbReference type="EMBL" id="MCQ4635859.1"/>
    </source>
</evidence>
<evidence type="ECO:0008006" key="3">
    <source>
        <dbReference type="Google" id="ProtNLM"/>
    </source>
</evidence>
<proteinExistence type="predicted"/>
<organism evidence="1 2">
    <name type="scientific">Anaerovorax odorimutans</name>
    <dbReference type="NCBI Taxonomy" id="109327"/>
    <lineage>
        <taxon>Bacteria</taxon>
        <taxon>Bacillati</taxon>
        <taxon>Bacillota</taxon>
        <taxon>Clostridia</taxon>
        <taxon>Peptostreptococcales</taxon>
        <taxon>Anaerovoracaceae</taxon>
        <taxon>Anaerovorax</taxon>
    </lineage>
</organism>